<accession>R4UML2</accession>
<dbReference type="Proteomes" id="UP000013963">
    <property type="component" value="Chromosome"/>
</dbReference>
<keyword evidence="2" id="KW-1185">Reference proteome</keyword>
<dbReference type="KEGG" id="ssyr:SSYRP_v1c08920"/>
<dbReference type="HOGENOM" id="CLU_3376113_0_0_14"/>
<sequence>MEHCKDHDHDQHAKIMEKLTAIETKLDNFIKNHK</sequence>
<protein>
    <submittedName>
        <fullName evidence="1">Uncharacterized protein</fullName>
    </submittedName>
</protein>
<organism evidence="1 2">
    <name type="scientific">Spiroplasma syrphidicola EA-1</name>
    <dbReference type="NCBI Taxonomy" id="1276229"/>
    <lineage>
        <taxon>Bacteria</taxon>
        <taxon>Bacillati</taxon>
        <taxon>Mycoplasmatota</taxon>
        <taxon>Mollicutes</taxon>
        <taxon>Entomoplasmatales</taxon>
        <taxon>Spiroplasmataceae</taxon>
        <taxon>Spiroplasma</taxon>
    </lineage>
</organism>
<name>R4UML2_9MOLU</name>
<dbReference type="EMBL" id="CP005078">
    <property type="protein sequence ID" value="AGM26481.1"/>
    <property type="molecule type" value="Genomic_DNA"/>
</dbReference>
<dbReference type="AlphaFoldDB" id="R4UML2"/>
<gene>
    <name evidence="1" type="ORF">SSYRP_v1c08920</name>
</gene>
<reference evidence="1 2" key="1">
    <citation type="journal article" date="2013" name="Genome Biol. Evol.">
        <title>Complete genomes of two dipteran-associated spiroplasmas provided insights into the origin, dynamics, and impacts of viral invasion in spiroplasma.</title>
        <authorList>
            <person name="Ku C."/>
            <person name="Lo W.S."/>
            <person name="Chen L.L."/>
            <person name="Kuo C.H."/>
        </authorList>
    </citation>
    <scope>NUCLEOTIDE SEQUENCE [LARGE SCALE GENOMIC DNA]</scope>
    <source>
        <strain evidence="1">EA-1</strain>
    </source>
</reference>
<evidence type="ECO:0000313" key="2">
    <source>
        <dbReference type="Proteomes" id="UP000013963"/>
    </source>
</evidence>
<evidence type="ECO:0000313" key="1">
    <source>
        <dbReference type="EMBL" id="AGM26481.1"/>
    </source>
</evidence>
<proteinExistence type="predicted"/>